<feature type="domain" description="C3HC-type" evidence="7">
    <location>
        <begin position="152"/>
        <end position="297"/>
    </location>
</feature>
<keyword evidence="2" id="KW-0479">Metal-binding</keyword>
<evidence type="ECO:0000259" key="7">
    <source>
        <dbReference type="Pfam" id="PF07967"/>
    </source>
</evidence>
<dbReference type="Pfam" id="PF07967">
    <property type="entry name" value="zf-C3HC"/>
    <property type="match status" value="1"/>
</dbReference>
<dbReference type="InterPro" id="IPR012935">
    <property type="entry name" value="NuBaID_N"/>
</dbReference>
<dbReference type="PANTHER" id="PTHR15835:SF6">
    <property type="entry name" value="ZINC FINGER C3HC-TYPE PROTEIN 1"/>
    <property type="match status" value="1"/>
</dbReference>
<evidence type="ECO:0000256" key="3">
    <source>
        <dbReference type="ARBA" id="ARBA00022771"/>
    </source>
</evidence>
<name>A0A1Y2GAX9_9FUNG</name>
<reference evidence="9 10" key="1">
    <citation type="submission" date="2016-07" db="EMBL/GenBank/DDBJ databases">
        <title>Pervasive Adenine N6-methylation of Active Genes in Fungi.</title>
        <authorList>
            <consortium name="DOE Joint Genome Institute"/>
            <person name="Mondo S.J."/>
            <person name="Dannebaum R.O."/>
            <person name="Kuo R.C."/>
            <person name="Labutti K."/>
            <person name="Haridas S."/>
            <person name="Kuo A."/>
            <person name="Salamov A."/>
            <person name="Ahrendt S.R."/>
            <person name="Lipzen A."/>
            <person name="Sullivan W."/>
            <person name="Andreopoulos W.B."/>
            <person name="Clum A."/>
            <person name="Lindquist E."/>
            <person name="Daum C."/>
            <person name="Ramamoorthy G.K."/>
            <person name="Gryganskyi A."/>
            <person name="Culley D."/>
            <person name="Magnuson J.K."/>
            <person name="James T.Y."/>
            <person name="O'Malley M.A."/>
            <person name="Stajich J.E."/>
            <person name="Spatafora J.W."/>
            <person name="Visel A."/>
            <person name="Grigoriev I.V."/>
        </authorList>
    </citation>
    <scope>NUCLEOTIDE SEQUENCE [LARGE SCALE GENOMIC DNA]</scope>
    <source>
        <strain evidence="9 10">NRRL 3116</strain>
    </source>
</reference>
<dbReference type="EMBL" id="MCFF01000068">
    <property type="protein sequence ID" value="ORY99509.1"/>
    <property type="molecule type" value="Genomic_DNA"/>
</dbReference>
<feature type="compositionally biased region" description="Polar residues" evidence="6">
    <location>
        <begin position="32"/>
        <end position="42"/>
    </location>
</feature>
<feature type="compositionally biased region" description="Basic and acidic residues" evidence="6">
    <location>
        <begin position="45"/>
        <end position="58"/>
    </location>
</feature>
<evidence type="ECO:0000313" key="10">
    <source>
        <dbReference type="Proteomes" id="UP000193648"/>
    </source>
</evidence>
<feature type="region of interest" description="Disordered" evidence="6">
    <location>
        <begin position="27"/>
        <end position="63"/>
    </location>
</feature>
<dbReference type="InterPro" id="IPR013909">
    <property type="entry name" value="NuBaID_C"/>
</dbReference>
<evidence type="ECO:0000313" key="9">
    <source>
        <dbReference type="EMBL" id="ORY99509.1"/>
    </source>
</evidence>
<organism evidence="9 10">
    <name type="scientific">Lobosporangium transversale</name>
    <dbReference type="NCBI Taxonomy" id="64571"/>
    <lineage>
        <taxon>Eukaryota</taxon>
        <taxon>Fungi</taxon>
        <taxon>Fungi incertae sedis</taxon>
        <taxon>Mucoromycota</taxon>
        <taxon>Mortierellomycotina</taxon>
        <taxon>Mortierellomycetes</taxon>
        <taxon>Mortierellales</taxon>
        <taxon>Mortierellaceae</taxon>
        <taxon>Lobosporangium</taxon>
    </lineage>
</organism>
<dbReference type="STRING" id="64571.A0A1Y2GAX9"/>
<evidence type="ECO:0000256" key="6">
    <source>
        <dbReference type="SAM" id="MobiDB-lite"/>
    </source>
</evidence>
<dbReference type="RefSeq" id="XP_021875835.1">
    <property type="nucleotide sequence ID" value="XM_022025984.1"/>
</dbReference>
<evidence type="ECO:0000256" key="1">
    <source>
        <dbReference type="ARBA" id="ARBA00004123"/>
    </source>
</evidence>
<dbReference type="Pfam" id="PF08600">
    <property type="entry name" value="NuBaID_C"/>
    <property type="match status" value="1"/>
</dbReference>
<comment type="caution">
    <text evidence="9">The sequence shown here is derived from an EMBL/GenBank/DDBJ whole genome shotgun (WGS) entry which is preliminary data.</text>
</comment>
<dbReference type="GO" id="GO:0005634">
    <property type="term" value="C:nucleus"/>
    <property type="evidence" value="ECO:0007669"/>
    <property type="project" value="UniProtKB-SubCell"/>
</dbReference>
<protein>
    <submittedName>
        <fullName evidence="9">C3HC zinc finger-like-domain-containing protein</fullName>
    </submittedName>
</protein>
<dbReference type="Proteomes" id="UP000193648">
    <property type="component" value="Unassembled WGS sequence"/>
</dbReference>
<dbReference type="OrthoDB" id="614844at2759"/>
<evidence type="ECO:0000259" key="8">
    <source>
        <dbReference type="Pfam" id="PF08600"/>
    </source>
</evidence>
<dbReference type="PANTHER" id="PTHR15835">
    <property type="entry name" value="NUCLEAR-INTERACTING PARTNER OF ALK"/>
    <property type="match status" value="1"/>
</dbReference>
<keyword evidence="3" id="KW-0863">Zinc-finger</keyword>
<dbReference type="AlphaFoldDB" id="A0A1Y2GAX9"/>
<dbReference type="GO" id="GO:0008270">
    <property type="term" value="F:zinc ion binding"/>
    <property type="evidence" value="ECO:0007669"/>
    <property type="project" value="UniProtKB-KW"/>
</dbReference>
<keyword evidence="5" id="KW-0539">Nucleus</keyword>
<comment type="subcellular location">
    <subcellularLocation>
        <location evidence="1">Nucleus</location>
    </subcellularLocation>
</comment>
<evidence type="ECO:0000256" key="5">
    <source>
        <dbReference type="ARBA" id="ARBA00023242"/>
    </source>
</evidence>
<feature type="domain" description="NuBaID C-terminal" evidence="8">
    <location>
        <begin position="333"/>
        <end position="417"/>
    </location>
</feature>
<evidence type="ECO:0000256" key="4">
    <source>
        <dbReference type="ARBA" id="ARBA00022833"/>
    </source>
</evidence>
<keyword evidence="4" id="KW-0862">Zinc</keyword>
<gene>
    <name evidence="9" type="ORF">BCR41DRAFT_364010</name>
</gene>
<keyword evidence="10" id="KW-1185">Reference proteome</keyword>
<evidence type="ECO:0000256" key="2">
    <source>
        <dbReference type="ARBA" id="ARBA00022723"/>
    </source>
</evidence>
<dbReference type="InParanoid" id="A0A1Y2GAX9"/>
<proteinExistence type="predicted"/>
<accession>A0A1Y2GAX9</accession>
<sequence>MDTKRKVDESLALLNSLFAHPNKKSFAGKLASDTNDGTSYSEGISGKDGEADASHVHDQPSSTVTVTAGLKKRIYLPPRPSVLDKLSRLSTSRPTLEDSIAASIAASASATQSGYSEAPVHHLSSKYMPTAVPSSKKPVVGSLKSNKQRYLPWSRDQFHERLKTFKPSTWFDKPKAVNAVECAKRGWINQGDDRLECCGGCNGVVIVKTDYEQSRGDGDMTVDNVEGTSNDDSEMFDLLQETDLEVLGSKFHAMLTDNHESTCPWKTHPCDNNIYKFPVVTPSQAREDLLYRLHQLEAMASDPLIEKIRHPLGNAEVEELKGMFPDIENNKLLILSLFGWTAQRDRKMLICSACHTQCTYIPSIPNFGSSSDDLTSEVDKHTDSNLNEGEENDAAFDVVQSHRWYCYWVDPQYDTEMREGWRILLAGLTTSSARGKSTVDGSLDHHSTTKIAPNEALIQVRRMLRGQTALSSVRRSEI</sequence>
<dbReference type="GeneID" id="33567827"/>